<sequence length="279" mass="31728">MVYLNGNFIAKNKASISVMDRGFLFGDGVYEVIPVYNGKIFRLKAHLKRLQKSLDSVKIPNPHTKSEWLDIFNQLLSHAKTDDQSIYFQITRGVDTQRKHSFESLTPTVYIETNPLIPKPKQVLEQGFRVITQPDIRWSRCDIKATSLLANTLYAQNAKEQKMEEVILHRDNIITEGATSNVFMIKDSTLYTHPTGVNILSGITRDLAMESAQACGLTINESTFTLNKLLNADEVWISSSTREVMPIIQIDGRTVNSGKVGQYWECVYEHYQHLKEASE</sequence>
<dbReference type="InterPro" id="IPR036038">
    <property type="entry name" value="Aminotransferase-like"/>
</dbReference>
<dbReference type="SUPFAM" id="SSF56752">
    <property type="entry name" value="D-aminoacid aminotransferase-like PLP-dependent enzymes"/>
    <property type="match status" value="1"/>
</dbReference>
<evidence type="ECO:0000256" key="13">
    <source>
        <dbReference type="RuleBase" id="RU004516"/>
    </source>
</evidence>
<dbReference type="InterPro" id="IPR050571">
    <property type="entry name" value="Class-IV_PLP-Dep_Aminotrnsfr"/>
</dbReference>
<dbReference type="STRING" id="1303921.BSEPE_0541"/>
<dbReference type="EC" id="2.6.1.21" evidence="14"/>
<dbReference type="InterPro" id="IPR001544">
    <property type="entry name" value="Aminotrans_IV"/>
</dbReference>
<evidence type="ECO:0000256" key="9">
    <source>
        <dbReference type="ARBA" id="ARBA00047911"/>
    </source>
</evidence>
<evidence type="ECO:0000256" key="6">
    <source>
        <dbReference type="ARBA" id="ARBA00022898"/>
    </source>
</evidence>
<dbReference type="PANTHER" id="PTHR42743">
    <property type="entry name" value="AMINO-ACID AMINOTRANSFERASE"/>
    <property type="match status" value="1"/>
</dbReference>
<keyword evidence="4 15" id="KW-0032">Aminotransferase</keyword>
<evidence type="ECO:0000256" key="3">
    <source>
        <dbReference type="ARBA" id="ARBA00011738"/>
    </source>
</evidence>
<dbReference type="EMBL" id="AP013042">
    <property type="protein sequence ID" value="BAS67549.1"/>
    <property type="molecule type" value="Genomic_DNA"/>
</dbReference>
<dbReference type="Pfam" id="PF01063">
    <property type="entry name" value="Aminotran_4"/>
    <property type="match status" value="1"/>
</dbReference>
<evidence type="ECO:0000256" key="7">
    <source>
        <dbReference type="ARBA" id="ARBA00022909"/>
    </source>
</evidence>
<evidence type="ECO:0000256" key="5">
    <source>
        <dbReference type="ARBA" id="ARBA00022679"/>
    </source>
</evidence>
<dbReference type="Gene3D" id="3.30.470.10">
    <property type="match status" value="1"/>
</dbReference>
<proteinExistence type="inferred from homology"/>
<evidence type="ECO:0000313" key="15">
    <source>
        <dbReference type="EMBL" id="BAS67549.1"/>
    </source>
</evidence>
<dbReference type="InterPro" id="IPR005784">
    <property type="entry name" value="D_amino_transT"/>
</dbReference>
<accession>A0A0P0UR69</accession>
<keyword evidence="5 15" id="KW-0808">Transferase</keyword>
<dbReference type="GO" id="GO:0008652">
    <property type="term" value="P:amino acid biosynthetic process"/>
    <property type="evidence" value="ECO:0007669"/>
    <property type="project" value="UniProtKB-ARBA"/>
</dbReference>
<keyword evidence="16" id="KW-1185">Reference proteome</keyword>
<comment type="pathway">
    <text evidence="8">Cofactor biosynthesis; tetrahydrofolate biosynthesis; 4-aminobenzoate from chorismate: step 2/2.</text>
</comment>
<protein>
    <recommendedName>
        <fullName evidence="14">D-alanine aminotransferase</fullName>
        <ecNumber evidence="14">2.6.1.21</ecNumber>
    </recommendedName>
</protein>
<dbReference type="AlphaFoldDB" id="A0A0P0UR69"/>
<evidence type="ECO:0000313" key="16">
    <source>
        <dbReference type="Proteomes" id="UP000067399"/>
    </source>
</evidence>
<dbReference type="GO" id="GO:0030170">
    <property type="term" value="F:pyridoxal phosphate binding"/>
    <property type="evidence" value="ECO:0007669"/>
    <property type="project" value="InterPro"/>
</dbReference>
<dbReference type="Gene3D" id="3.20.10.10">
    <property type="entry name" value="D-amino Acid Aminotransferase, subunit A, domain 2"/>
    <property type="match status" value="1"/>
</dbReference>
<evidence type="ECO:0000256" key="14">
    <source>
        <dbReference type="RuleBase" id="RU004520"/>
    </source>
</evidence>
<dbReference type="PANTHER" id="PTHR42743:SF10">
    <property type="entry name" value="D-ALANINE AMINOTRANSFERASE"/>
    <property type="match status" value="1"/>
</dbReference>
<organism evidence="15 16">
    <name type="scientific">endosymbiont of Bathymodiolus septemdierum str. Myojin knoll</name>
    <dbReference type="NCBI Taxonomy" id="1303921"/>
    <lineage>
        <taxon>Bacteria</taxon>
        <taxon>Pseudomonadati</taxon>
        <taxon>Pseudomonadota</taxon>
        <taxon>Gammaproteobacteria</taxon>
        <taxon>sulfur-oxidizing symbionts</taxon>
    </lineage>
</organism>
<keyword evidence="7" id="KW-0289">Folate biosynthesis</keyword>
<reference evidence="15 16" key="2">
    <citation type="journal article" date="2016" name="ISME J.">
        <title>Heterogeneous composition of key metabolic gene clusters in a vent mussel symbiont population.</title>
        <authorList>
            <person name="Ikuta T."/>
            <person name="Takaki Y."/>
            <person name="Nagai Y."/>
            <person name="Shimamura S."/>
            <person name="Tsuda M."/>
            <person name="Kawagucci S."/>
            <person name="Aoki Y."/>
            <person name="Inoue K."/>
            <person name="Teruya M."/>
            <person name="Satou K."/>
            <person name="Teruya K."/>
            <person name="Shimoji M."/>
            <person name="Tamotsu H."/>
            <person name="Hirano T."/>
            <person name="Maruyama T."/>
            <person name="Yoshida T."/>
        </authorList>
    </citation>
    <scope>NUCLEOTIDE SEQUENCE [LARGE SCALE GENOMIC DNA]</scope>
    <source>
        <strain evidence="15 16">Myojin Knoll</strain>
    </source>
</reference>
<comment type="subunit">
    <text evidence="3">Homodimer.</text>
</comment>
<reference evidence="15 16" key="1">
    <citation type="journal article" date="2000" name="Mar. Ecol. Prog. Ser.">
        <title>Phylogenetic characterization of endosymbionts in three hydrothermal vent mussels: influence on host distributions.</title>
        <authorList>
            <person name="Fujiwara Y."/>
            <person name="Takai K."/>
            <person name="Uematsu K."/>
            <person name="Tsuchida S."/>
            <person name="Hunt J.C."/>
            <person name="Hashimoto J."/>
        </authorList>
    </citation>
    <scope>NUCLEOTIDE SEQUENCE [LARGE SCALE GENOMIC DNA]</scope>
    <source>
        <strain evidence="15 16">Myojin Knoll</strain>
    </source>
</reference>
<dbReference type="Proteomes" id="UP000067399">
    <property type="component" value="Chromosome"/>
</dbReference>
<dbReference type="CDD" id="cd01558">
    <property type="entry name" value="D-AAT_like"/>
    <property type="match status" value="1"/>
</dbReference>
<comment type="function">
    <text evidence="14">Acts on the D-isomers of alanine, leucine, aspartate, glutamate, aminobutyrate, norvaline and asparagine. The enzyme transfers an amino group from a substrate D-amino acid to the pyridoxal phosphate cofactor to form pyridoxamine and an alpha-keto acid in the first half-reaction.</text>
</comment>
<dbReference type="PROSITE" id="PS00770">
    <property type="entry name" value="AA_TRANSFER_CLASS_4"/>
    <property type="match status" value="1"/>
</dbReference>
<comment type="similarity">
    <text evidence="2 12">Belongs to the class-IV pyridoxal-phosphate-dependent aminotransferase family.</text>
</comment>
<dbReference type="GO" id="GO:0047810">
    <property type="term" value="F:D-alanine-2-oxoglutarate aminotransferase activity"/>
    <property type="evidence" value="ECO:0007669"/>
    <property type="project" value="UniProtKB-EC"/>
</dbReference>
<dbReference type="GO" id="GO:0046416">
    <property type="term" value="P:D-amino acid metabolic process"/>
    <property type="evidence" value="ECO:0007669"/>
    <property type="project" value="InterPro"/>
</dbReference>
<dbReference type="OrthoDB" id="21319at2"/>
<evidence type="ECO:0000256" key="8">
    <source>
        <dbReference type="ARBA" id="ARBA00035633"/>
    </source>
</evidence>
<comment type="cofactor">
    <cofactor evidence="1 13">
        <name>pyridoxal 5'-phosphate</name>
        <dbReference type="ChEBI" id="CHEBI:597326"/>
    </cofactor>
</comment>
<dbReference type="NCBIfam" id="TIGR01121">
    <property type="entry name" value="D_amino_aminoT"/>
    <property type="match status" value="1"/>
</dbReference>
<dbReference type="InterPro" id="IPR018300">
    <property type="entry name" value="Aminotrans_IV_CS"/>
</dbReference>
<dbReference type="GO" id="GO:0008696">
    <property type="term" value="F:4-amino-4-deoxychorismate lyase activity"/>
    <property type="evidence" value="ECO:0007669"/>
    <property type="project" value="UniProtKB-EC"/>
</dbReference>
<evidence type="ECO:0000256" key="11">
    <source>
        <dbReference type="ARBA" id="ARBA00054027"/>
    </source>
</evidence>
<dbReference type="GO" id="GO:0005829">
    <property type="term" value="C:cytosol"/>
    <property type="evidence" value="ECO:0007669"/>
    <property type="project" value="TreeGrafter"/>
</dbReference>
<name>A0A0P0UR69_9GAMM</name>
<comment type="catalytic activity">
    <reaction evidence="9 14">
        <text>D-alanine + 2-oxoglutarate = D-glutamate + pyruvate</text>
        <dbReference type="Rhea" id="RHEA:15869"/>
        <dbReference type="ChEBI" id="CHEBI:15361"/>
        <dbReference type="ChEBI" id="CHEBI:16810"/>
        <dbReference type="ChEBI" id="CHEBI:29986"/>
        <dbReference type="ChEBI" id="CHEBI:57416"/>
        <dbReference type="EC" id="2.6.1.21"/>
    </reaction>
</comment>
<dbReference type="FunFam" id="3.20.10.10:FF:000002">
    <property type="entry name" value="D-alanine aminotransferase"/>
    <property type="match status" value="1"/>
</dbReference>
<evidence type="ECO:0000256" key="12">
    <source>
        <dbReference type="RuleBase" id="RU004106"/>
    </source>
</evidence>
<dbReference type="InterPro" id="IPR043131">
    <property type="entry name" value="BCAT-like_N"/>
</dbReference>
<keyword evidence="6 13" id="KW-0663">Pyridoxal phosphate</keyword>
<evidence type="ECO:0000256" key="2">
    <source>
        <dbReference type="ARBA" id="ARBA00009320"/>
    </source>
</evidence>
<evidence type="ECO:0000256" key="1">
    <source>
        <dbReference type="ARBA" id="ARBA00001933"/>
    </source>
</evidence>
<evidence type="ECO:0000256" key="4">
    <source>
        <dbReference type="ARBA" id="ARBA00022576"/>
    </source>
</evidence>
<dbReference type="InterPro" id="IPR043132">
    <property type="entry name" value="BCAT-like_C"/>
</dbReference>
<dbReference type="RefSeq" id="WP_157059371.1">
    <property type="nucleotide sequence ID" value="NZ_AP013042.1"/>
</dbReference>
<dbReference type="GO" id="GO:0046656">
    <property type="term" value="P:folic acid biosynthetic process"/>
    <property type="evidence" value="ECO:0007669"/>
    <property type="project" value="UniProtKB-KW"/>
</dbReference>
<dbReference type="KEGG" id="ebh:BSEPE_0541"/>
<evidence type="ECO:0000256" key="10">
    <source>
        <dbReference type="ARBA" id="ARBA00049529"/>
    </source>
</evidence>
<comment type="function">
    <text evidence="11">Involved in the biosynthesis of p-aminobenzoate (PABA), a precursor of tetrahydrofolate. Converts 4-amino-4-deoxychorismate into 4-aminobenzoate (PABA) and pyruvate.</text>
</comment>
<comment type="catalytic activity">
    <reaction evidence="10">
        <text>4-amino-4-deoxychorismate = 4-aminobenzoate + pyruvate + H(+)</text>
        <dbReference type="Rhea" id="RHEA:16201"/>
        <dbReference type="ChEBI" id="CHEBI:15361"/>
        <dbReference type="ChEBI" id="CHEBI:15378"/>
        <dbReference type="ChEBI" id="CHEBI:17836"/>
        <dbReference type="ChEBI" id="CHEBI:58406"/>
        <dbReference type="EC" id="4.1.3.38"/>
    </reaction>
</comment>
<gene>
    <name evidence="15" type="primary">dat</name>
    <name evidence="15" type="ORF">BSEPE_0541</name>
</gene>